<accession>A0A183GBF5</accession>
<dbReference type="Proteomes" id="UP000050761">
    <property type="component" value="Unassembled WGS sequence"/>
</dbReference>
<dbReference type="WBParaSite" id="HPBE_0001942501-mRNA-1">
    <property type="protein sequence ID" value="HPBE_0001942501-mRNA-1"/>
    <property type="gene ID" value="HPBE_0001942501"/>
</dbReference>
<evidence type="ECO:0000313" key="2">
    <source>
        <dbReference type="EMBL" id="VDP15069.1"/>
    </source>
</evidence>
<proteinExistence type="predicted"/>
<reference evidence="4" key="2">
    <citation type="submission" date="2019-09" db="UniProtKB">
        <authorList>
            <consortium name="WormBaseParasite"/>
        </authorList>
    </citation>
    <scope>IDENTIFICATION</scope>
</reference>
<feature type="region of interest" description="Disordered" evidence="1">
    <location>
        <begin position="44"/>
        <end position="89"/>
    </location>
</feature>
<accession>A0A3P8ET34</accession>
<evidence type="ECO:0000313" key="4">
    <source>
        <dbReference type="WBParaSite" id="HPBE_0001942501-mRNA-1"/>
    </source>
</evidence>
<evidence type="ECO:0000313" key="3">
    <source>
        <dbReference type="Proteomes" id="UP000050761"/>
    </source>
</evidence>
<organism evidence="3 4">
    <name type="scientific">Heligmosomoides polygyrus</name>
    <name type="common">Parasitic roundworm</name>
    <dbReference type="NCBI Taxonomy" id="6339"/>
    <lineage>
        <taxon>Eukaryota</taxon>
        <taxon>Metazoa</taxon>
        <taxon>Ecdysozoa</taxon>
        <taxon>Nematoda</taxon>
        <taxon>Chromadorea</taxon>
        <taxon>Rhabditida</taxon>
        <taxon>Rhabditina</taxon>
        <taxon>Rhabditomorpha</taxon>
        <taxon>Strongyloidea</taxon>
        <taxon>Heligmosomidae</taxon>
        <taxon>Heligmosomoides</taxon>
    </lineage>
</organism>
<evidence type="ECO:0000256" key="1">
    <source>
        <dbReference type="SAM" id="MobiDB-lite"/>
    </source>
</evidence>
<name>A0A183GBF5_HELPZ</name>
<dbReference type="AlphaFoldDB" id="A0A183GBF5"/>
<protein>
    <submittedName>
        <fullName evidence="4">Secreted protein</fullName>
    </submittedName>
</protein>
<keyword evidence="3" id="KW-1185">Reference proteome</keyword>
<dbReference type="EMBL" id="UZAH01031346">
    <property type="protein sequence ID" value="VDP15069.1"/>
    <property type="molecule type" value="Genomic_DNA"/>
</dbReference>
<sequence>MLLYFRAPAHAVRVEPSLQGQQLHGDARDPPMFPGNCPVFVNPASGAGLPEGQQLHGDARDPPMFPGNYPAFVNPTSGPGLPERGTEAF</sequence>
<gene>
    <name evidence="2" type="ORF">HPBE_LOCUS19424</name>
</gene>
<reference evidence="2 3" key="1">
    <citation type="submission" date="2018-11" db="EMBL/GenBank/DDBJ databases">
        <authorList>
            <consortium name="Pathogen Informatics"/>
        </authorList>
    </citation>
    <scope>NUCLEOTIDE SEQUENCE [LARGE SCALE GENOMIC DNA]</scope>
</reference>